<proteinExistence type="predicted"/>
<organism evidence="1 2">
    <name type="scientific">Engystomops pustulosus</name>
    <name type="common">Tungara frog</name>
    <name type="synonym">Physalaemus pustulosus</name>
    <dbReference type="NCBI Taxonomy" id="76066"/>
    <lineage>
        <taxon>Eukaryota</taxon>
        <taxon>Metazoa</taxon>
        <taxon>Chordata</taxon>
        <taxon>Craniata</taxon>
        <taxon>Vertebrata</taxon>
        <taxon>Euteleostomi</taxon>
        <taxon>Amphibia</taxon>
        <taxon>Batrachia</taxon>
        <taxon>Anura</taxon>
        <taxon>Neobatrachia</taxon>
        <taxon>Hyloidea</taxon>
        <taxon>Leptodactylidae</taxon>
        <taxon>Leiuperinae</taxon>
        <taxon>Engystomops</taxon>
    </lineage>
</organism>
<keyword evidence="2" id="KW-1185">Reference proteome</keyword>
<dbReference type="Proteomes" id="UP000824782">
    <property type="component" value="Unassembled WGS sequence"/>
</dbReference>
<gene>
    <name evidence="1" type="ORF">GDO81_003386</name>
</gene>
<protein>
    <submittedName>
        <fullName evidence="1">Uncharacterized protein</fullName>
    </submittedName>
</protein>
<reference evidence="1" key="1">
    <citation type="thesis" date="2020" institute="ProQuest LLC" country="789 East Eisenhower Parkway, Ann Arbor, MI, USA">
        <title>Comparative Genomics and Chromosome Evolution.</title>
        <authorList>
            <person name="Mudd A.B."/>
        </authorList>
    </citation>
    <scope>NUCLEOTIDE SEQUENCE</scope>
    <source>
        <strain evidence="1">237g6f4</strain>
        <tissue evidence="1">Blood</tissue>
    </source>
</reference>
<comment type="caution">
    <text evidence="1">The sequence shown here is derived from an EMBL/GenBank/DDBJ whole genome shotgun (WGS) entry which is preliminary data.</text>
</comment>
<evidence type="ECO:0000313" key="1">
    <source>
        <dbReference type="EMBL" id="KAG8553359.1"/>
    </source>
</evidence>
<accession>A0AAV6ZVL4</accession>
<dbReference type="EMBL" id="WNYA01000010">
    <property type="protein sequence ID" value="KAG8553359.1"/>
    <property type="molecule type" value="Genomic_DNA"/>
</dbReference>
<name>A0AAV6ZVL4_ENGPU</name>
<dbReference type="AlphaFoldDB" id="A0AAV6ZVL4"/>
<evidence type="ECO:0000313" key="2">
    <source>
        <dbReference type="Proteomes" id="UP000824782"/>
    </source>
</evidence>
<sequence>MPRDKDIHDRDECKLPAAMPSIAPLPPHPEVIYQLIYFSKWLTPMLASLVKRHYLELSGPSLKQVTEHLMLPPILLQVVLSEARGSTQFIDGAPHIIWGPICGCGSILRGKV</sequence>